<name>B6BGH2_SULGG</name>
<evidence type="ECO:0000313" key="2">
    <source>
        <dbReference type="EMBL" id="EHP29600.1"/>
    </source>
</evidence>
<dbReference type="EMBL" id="AFRZ01000001">
    <property type="protein sequence ID" value="EHP29600.1"/>
    <property type="molecule type" value="Genomic_DNA"/>
</dbReference>
<dbReference type="SMART" id="SM00065">
    <property type="entry name" value="GAF"/>
    <property type="match status" value="1"/>
</dbReference>
<dbReference type="PATRIC" id="fig|929558.5.peg.1071"/>
<dbReference type="eggNOG" id="COG2203">
    <property type="taxonomic scope" value="Bacteria"/>
</dbReference>
<comment type="caution">
    <text evidence="2">The sequence shown here is derived from an EMBL/GenBank/DDBJ whole genome shotgun (WGS) entry which is preliminary data.</text>
</comment>
<organism evidence="2 3">
    <name type="scientific">Sulfurimonas gotlandica (strain DSM 19862 / JCM 16533 / GD1)</name>
    <dbReference type="NCBI Taxonomy" id="929558"/>
    <lineage>
        <taxon>Bacteria</taxon>
        <taxon>Pseudomonadati</taxon>
        <taxon>Campylobacterota</taxon>
        <taxon>Epsilonproteobacteria</taxon>
        <taxon>Campylobacterales</taxon>
        <taxon>Sulfurimonadaceae</taxon>
        <taxon>Sulfurimonas</taxon>
    </lineage>
</organism>
<dbReference type="InterPro" id="IPR029016">
    <property type="entry name" value="GAF-like_dom_sf"/>
</dbReference>
<dbReference type="SUPFAM" id="SSF55781">
    <property type="entry name" value="GAF domain-like"/>
    <property type="match status" value="1"/>
</dbReference>
<dbReference type="Gene3D" id="3.30.450.40">
    <property type="match status" value="1"/>
</dbReference>
<sequence>MRYANIYKKLADFGRDLLNDTSYASGLPRIAKYAKEVIGAHRCSIFINDLEKKELWTTLADDIQRIIIPSNKGLVGHTIRERKPLIENNPYSNPHFLPDIDKESGYTTKNIVTAPIFNSKREIIGVLQLLNKEEGFDTEDIKFMIFFAHYVSGYLELIDLCLMEGSNDESKA</sequence>
<dbReference type="Proteomes" id="UP000006431">
    <property type="component" value="Unassembled WGS sequence"/>
</dbReference>
<gene>
    <name evidence="2" type="ORF">SMGD1_1076</name>
</gene>
<dbReference type="HOGENOM" id="CLU_007308_8_1_7"/>
<reference evidence="2 3" key="1">
    <citation type="journal article" date="2012" name="Proc. Natl. Acad. Sci. U.S.A.">
        <title>Genome and physiology of a model Epsilonproteobacterium responsible for sulfide detoxification in marine oxygen depletion zones.</title>
        <authorList>
            <person name="Grote J."/>
            <person name="Schott T."/>
            <person name="Bruckner C.G."/>
            <person name="Glockner F.O."/>
            <person name="Jost G."/>
            <person name="Teeling H."/>
            <person name="Labrenz M."/>
            <person name="Jurgens K."/>
        </authorList>
    </citation>
    <scope>NUCLEOTIDE SEQUENCE [LARGE SCALE GENOMIC DNA]</scope>
    <source>
        <strain evidence="2 3">GD1</strain>
    </source>
</reference>
<protein>
    <submittedName>
        <fullName evidence="2">Protein 2 containing GAF domain</fullName>
    </submittedName>
</protein>
<accession>H1FYH4</accession>
<dbReference type="STRING" id="929558.SMGD1_1076"/>
<evidence type="ECO:0000313" key="3">
    <source>
        <dbReference type="Proteomes" id="UP000006431"/>
    </source>
</evidence>
<keyword evidence="3" id="KW-1185">Reference proteome</keyword>
<dbReference type="Pfam" id="PF01590">
    <property type="entry name" value="GAF"/>
    <property type="match status" value="1"/>
</dbReference>
<dbReference type="RefSeq" id="WP_008336880.1">
    <property type="nucleotide sequence ID" value="NZ_AFRZ01000001.1"/>
</dbReference>
<dbReference type="OrthoDB" id="12301at2"/>
<feature type="domain" description="GAF" evidence="1">
    <location>
        <begin position="22"/>
        <end position="165"/>
    </location>
</feature>
<accession>B6BGH2</accession>
<proteinExistence type="predicted"/>
<dbReference type="InterPro" id="IPR003018">
    <property type="entry name" value="GAF"/>
</dbReference>
<dbReference type="AlphaFoldDB" id="B6BGH2"/>
<evidence type="ECO:0000259" key="1">
    <source>
        <dbReference type="SMART" id="SM00065"/>
    </source>
</evidence>